<evidence type="ECO:0000313" key="2">
    <source>
        <dbReference type="Proteomes" id="UP000198620"/>
    </source>
</evidence>
<dbReference type="RefSeq" id="WP_090829658.1">
    <property type="nucleotide sequence ID" value="NZ_FOBH01000021.1"/>
</dbReference>
<organism evidence="1 2">
    <name type="scientific">Nitrosovibrio tenuis</name>
    <dbReference type="NCBI Taxonomy" id="1233"/>
    <lineage>
        <taxon>Bacteria</taxon>
        <taxon>Pseudomonadati</taxon>
        <taxon>Pseudomonadota</taxon>
        <taxon>Betaproteobacteria</taxon>
        <taxon>Nitrosomonadales</taxon>
        <taxon>Nitrosomonadaceae</taxon>
        <taxon>Nitrosovibrio</taxon>
    </lineage>
</organism>
<evidence type="ECO:0000313" key="1">
    <source>
        <dbReference type="EMBL" id="SEL64998.1"/>
    </source>
</evidence>
<dbReference type="Proteomes" id="UP000198620">
    <property type="component" value="Unassembled WGS sequence"/>
</dbReference>
<gene>
    <name evidence="1" type="ORF">SAMN05216387_12118</name>
</gene>
<accession>A0A1H7RY16</accession>
<protein>
    <submittedName>
        <fullName evidence="1">Uncharacterized protein</fullName>
    </submittedName>
</protein>
<dbReference type="AlphaFoldDB" id="A0A1H7RY16"/>
<dbReference type="EMBL" id="FOBH01000021">
    <property type="protein sequence ID" value="SEL64998.1"/>
    <property type="molecule type" value="Genomic_DNA"/>
</dbReference>
<dbReference type="STRING" id="1233.SAMN05216387_12118"/>
<keyword evidence="2" id="KW-1185">Reference proteome</keyword>
<proteinExistence type="predicted"/>
<sequence>MILGFQNFHPLKGELTSEFTEFCGDIVFRARALLIHRSEKEIFAAIEIINWMNDQSPAPAREKDEVYLEINKVFEKDEHGKPLKLEGNIHNWLTRRNVYSITYALKERQSKYDITEDESFPNGTWADFFSVMALALIDQASFSYTSTPRGPYKNSEANCLFRDLANCARSAQYLIEAMDAVATAEGIQHFEAGMADAKRKIKIRNKSAAIRRHAKTNEAIVALKNFYGEEKHKSMRNAAQIFCEKFPKMVEHLAPYNRVRTLSEGLSKLLKGQRLSLQQ</sequence>
<reference evidence="1 2" key="1">
    <citation type="submission" date="2016-10" db="EMBL/GenBank/DDBJ databases">
        <authorList>
            <person name="de Groot N.N."/>
        </authorList>
    </citation>
    <scope>NUCLEOTIDE SEQUENCE [LARGE SCALE GENOMIC DNA]</scope>
    <source>
        <strain evidence="1 2">Nv1</strain>
    </source>
</reference>
<name>A0A1H7RY16_9PROT</name>
<dbReference type="OrthoDB" id="8569641at2"/>